<dbReference type="EMBL" id="HBKQ01021864">
    <property type="protein sequence ID" value="CAE2238447.1"/>
    <property type="molecule type" value="Transcribed_RNA"/>
</dbReference>
<feature type="compositionally biased region" description="Basic residues" evidence="1">
    <location>
        <begin position="149"/>
        <end position="159"/>
    </location>
</feature>
<evidence type="ECO:0000259" key="2">
    <source>
        <dbReference type="Pfam" id="PF20710"/>
    </source>
</evidence>
<organism evidence="3">
    <name type="scientific">Odontella aurita</name>
    <dbReference type="NCBI Taxonomy" id="265563"/>
    <lineage>
        <taxon>Eukaryota</taxon>
        <taxon>Sar</taxon>
        <taxon>Stramenopiles</taxon>
        <taxon>Ochrophyta</taxon>
        <taxon>Bacillariophyta</taxon>
        <taxon>Mediophyceae</taxon>
        <taxon>Biddulphiophycidae</taxon>
        <taxon>Eupodiscales</taxon>
        <taxon>Odontellaceae</taxon>
        <taxon>Odontella</taxon>
    </lineage>
</organism>
<dbReference type="AlphaFoldDB" id="A0A7S4IST0"/>
<evidence type="ECO:0000313" key="3">
    <source>
        <dbReference type="EMBL" id="CAE2238447.1"/>
    </source>
</evidence>
<protein>
    <recommendedName>
        <fullName evidence="2">DUF6824 domain-containing protein</fullName>
    </recommendedName>
</protein>
<name>A0A7S4IST0_9STRA</name>
<proteinExistence type="predicted"/>
<accession>A0A7S4IST0</accession>
<feature type="region of interest" description="Disordered" evidence="1">
    <location>
        <begin position="135"/>
        <end position="161"/>
    </location>
</feature>
<gene>
    <name evidence="3" type="ORF">OAUR00152_LOCUS14827</name>
</gene>
<dbReference type="Pfam" id="PF20710">
    <property type="entry name" value="DUF6824"/>
    <property type="match status" value="1"/>
</dbReference>
<evidence type="ECO:0000256" key="1">
    <source>
        <dbReference type="SAM" id="MobiDB-lite"/>
    </source>
</evidence>
<reference evidence="3" key="1">
    <citation type="submission" date="2021-01" db="EMBL/GenBank/DDBJ databases">
        <authorList>
            <person name="Corre E."/>
            <person name="Pelletier E."/>
            <person name="Niang G."/>
            <person name="Scheremetjew M."/>
            <person name="Finn R."/>
            <person name="Kale V."/>
            <person name="Holt S."/>
            <person name="Cochrane G."/>
            <person name="Meng A."/>
            <person name="Brown T."/>
            <person name="Cohen L."/>
        </authorList>
    </citation>
    <scope>NUCLEOTIDE SEQUENCE</scope>
    <source>
        <strain evidence="3">Isolate 1302-5</strain>
    </source>
</reference>
<feature type="domain" description="DUF6824" evidence="2">
    <location>
        <begin position="174"/>
        <end position="266"/>
    </location>
</feature>
<feature type="compositionally biased region" description="Low complexity" evidence="1">
    <location>
        <begin position="136"/>
        <end position="148"/>
    </location>
</feature>
<sequence length="289" mass="32235">MQQSFEEAIAPTPKPVPFADAFKSQDWTIGTVSNDVPIHTSMMDQTPTPEPKPSFKAAKNLFTSHDWLATEFLGTHEEVSISPAMFQLDDTPIAPTKTTSTTTTAVPTFAPAPTAAAAPEKTNWETMYIGQLQAQVAPAPTRTTAPTTTRKRKRKKRPKVVPDHKTYVTISQHDVLLGRGGKSNHHPGNKRYREEVENFRPLYATLITDEEKTSMSQALVDVMEQMGGRFLEEDKVKDTDGKNQSQGWYVVPNIVARRKASQALREDSDPEKRKAKRARFLAKKAMKGN</sequence>
<dbReference type="InterPro" id="IPR049227">
    <property type="entry name" value="DUF6824"/>
</dbReference>